<sequence length="64" mass="6495">MARRLILSSNRRGGATGLAIAIGAGQGARDKPSAVAAKSVAGPDQRAMPNTGKIVHLTAKETEV</sequence>
<proteinExistence type="predicted"/>
<organism evidence="1 2">
    <name type="scientific">Roseobacter cerasinus</name>
    <dbReference type="NCBI Taxonomy" id="2602289"/>
    <lineage>
        <taxon>Bacteria</taxon>
        <taxon>Pseudomonadati</taxon>
        <taxon>Pseudomonadota</taxon>
        <taxon>Alphaproteobacteria</taxon>
        <taxon>Rhodobacterales</taxon>
        <taxon>Roseobacteraceae</taxon>
        <taxon>Roseobacter</taxon>
    </lineage>
</organism>
<dbReference type="Proteomes" id="UP000436522">
    <property type="component" value="Unassembled WGS sequence"/>
</dbReference>
<keyword evidence="2" id="KW-1185">Reference proteome</keyword>
<name>A0A640VPK2_9RHOB</name>
<comment type="caution">
    <text evidence="1">The sequence shown here is derived from an EMBL/GenBank/DDBJ whole genome shotgun (WGS) entry which is preliminary data.</text>
</comment>
<evidence type="ECO:0000313" key="2">
    <source>
        <dbReference type="Proteomes" id="UP000436522"/>
    </source>
</evidence>
<accession>A0A640VPK2</accession>
<protein>
    <submittedName>
        <fullName evidence="1">Uncharacterized protein</fullName>
    </submittedName>
</protein>
<dbReference type="AlphaFoldDB" id="A0A640VPK2"/>
<dbReference type="EMBL" id="BLIV01000002">
    <property type="protein sequence ID" value="GFE49612.1"/>
    <property type="molecule type" value="Genomic_DNA"/>
</dbReference>
<evidence type="ECO:0000313" key="1">
    <source>
        <dbReference type="EMBL" id="GFE49612.1"/>
    </source>
</evidence>
<reference evidence="1 2" key="1">
    <citation type="submission" date="2019-12" db="EMBL/GenBank/DDBJ databases">
        <title>Roseobacter cerasinus sp. nov., isolated from seawater around aquaculture.</title>
        <authorList>
            <person name="Muramatsu S."/>
            <person name="Takabe Y."/>
            <person name="Mori K."/>
            <person name="Takaichi S."/>
            <person name="Hanada S."/>
        </authorList>
    </citation>
    <scope>NUCLEOTIDE SEQUENCE [LARGE SCALE GENOMIC DNA]</scope>
    <source>
        <strain evidence="1 2">AI77</strain>
    </source>
</reference>
<gene>
    <name evidence="1" type="ORF">So717_13650</name>
</gene>